<feature type="compositionally biased region" description="Polar residues" evidence="1">
    <location>
        <begin position="63"/>
        <end position="76"/>
    </location>
</feature>
<evidence type="ECO:0000256" key="1">
    <source>
        <dbReference type="SAM" id="MobiDB-lite"/>
    </source>
</evidence>
<feature type="compositionally biased region" description="Basic and acidic residues" evidence="1">
    <location>
        <begin position="1079"/>
        <end position="1096"/>
    </location>
</feature>
<feature type="compositionally biased region" description="Polar residues" evidence="1">
    <location>
        <begin position="1463"/>
        <end position="1479"/>
    </location>
</feature>
<feature type="region of interest" description="Disordered" evidence="1">
    <location>
        <begin position="1518"/>
        <end position="1554"/>
    </location>
</feature>
<name>A0A3B3SIR4_9TELE</name>
<dbReference type="PANTHER" id="PTHR21590">
    <property type="entry name" value="SEA DOMAIN-CONTAINING PROTEIN"/>
    <property type="match status" value="1"/>
</dbReference>
<dbReference type="Proteomes" id="UP000261540">
    <property type="component" value="Unplaced"/>
</dbReference>
<dbReference type="OrthoDB" id="10064192at2759"/>
<dbReference type="GeneTree" id="ENSGT00530000063472"/>
<evidence type="ECO:0000313" key="3">
    <source>
        <dbReference type="Proteomes" id="UP000261540"/>
    </source>
</evidence>
<feature type="compositionally biased region" description="Low complexity" evidence="1">
    <location>
        <begin position="21"/>
        <end position="32"/>
    </location>
</feature>
<dbReference type="PANTHER" id="PTHR21590:SF4">
    <property type="entry name" value="UPF0606 PROTEIN KIAA1549"/>
    <property type="match status" value="1"/>
</dbReference>
<feature type="region of interest" description="Disordered" evidence="1">
    <location>
        <begin position="1236"/>
        <end position="1273"/>
    </location>
</feature>
<dbReference type="STRING" id="1676925.ENSPKIP00000030243"/>
<dbReference type="Ensembl" id="ENSPKIT00000011055.1">
    <property type="protein sequence ID" value="ENSPKIP00000030243.1"/>
    <property type="gene ID" value="ENSPKIG00000011148.1"/>
</dbReference>
<feature type="region of interest" description="Disordered" evidence="1">
    <location>
        <begin position="1016"/>
        <end position="1115"/>
    </location>
</feature>
<reference evidence="2" key="2">
    <citation type="submission" date="2025-09" db="UniProtKB">
        <authorList>
            <consortium name="Ensembl"/>
        </authorList>
    </citation>
    <scope>IDENTIFICATION</scope>
</reference>
<feature type="region of interest" description="Disordered" evidence="1">
    <location>
        <begin position="1"/>
        <end position="86"/>
    </location>
</feature>
<dbReference type="InterPro" id="IPR024606">
    <property type="entry name" value="KIAA1549"/>
</dbReference>
<sequence>MLMGMQNGPSRRKEFHPAFPSSSSSSLSSSSSEASGPTGLPLGKAMALLIGPQPQASDLGLLPSQNSGPQDTSLSTPAPLDPHSAPFPSGHLFPLRLVTPSVHSGASIGEQVSTFIKHRGSRAGETSSMPIKWFSGPPTVKGLVPHGLPHNNVAQGIPLFLTPPVIVTPSFIPFNILHVSSAPGERTLVSPEHFYPSKTVEADWGSGDYLETLTLMGSEDEFRLATSLPFGTHDIDAPSAEVYDTLFPSRVVLPLSSLRISSSHTATVAYGANLHSADQLSVQLSHSHPTHKLPNTSLNNEVKLSHDLDWTDTYSIEPTEILLPDMNSLEYYTNLLTRGNGSLAEQRRNLTFSVHYVSIEASHIAPTSSVAMDMDYKSSSPDKSSFTEGSSTDVLGAEMLSSTDRSKNGAVNGPEHLLEPSAVPAPYLSLSTLLRNGLESNAVQMNSNLPSLDTATVSSHISTVQLTVKMKQNDSPIFPSSAAVFTPTAGIAPTPMLTDLPKVTASATGQTPNTRSNPTAMAEQTLVLAGIASEFPAVTADEWLPTASTAMASTMSMKTTPNKPYTPTTSLTTTTSPLVTTTRAVISTTPRQYLCNISKADSYLIRVGFPVESTTGYAKSHLREILKREFNRSVELHVLKAPPNFVFRVVSGSVLYTAAAVINALRQSQHDSPVALTASTVYPMPSNQYQVHSVLQFVPPHVDVRVCSFTEHVEKGLTMAYSEVRRRMHNPANFIIQIINITMGATKTLRQQRAPVDITFAVRDFSGYLEGSLVSSHLRLLTMVEFSFYVGFPVLQIAEPFHYPELNVSQVLRSSWVKTVLLGVLDQRVGERTFQARMERRLALLLGEVLGASRRWKRATSVGNNSVQIVKTSRLEGSDYPLEMVYFVEGPTGERLPAVATSSLLNRVDVQRAAIVLGYRVQGTLAQPVEKLTVPPSETHTNNTWIIVGVVAPVVLAVGIVAILYWKLCRSDKLEFQPDAMSTIQQRQKMKELQPPTVKGFDFAKLHLGQHNKDDITVIQEPPPPPLPVKEMTPSENADVLTPKSKASSTKQTGATRHKGRISPSDADSMGSNPSSGRESAEENARIHETPSEGKQLRKPPKNGPSAGNGANDQQSSASIFEHVDRASRPSECTRRVANKIQLIAMQPMPAPAPNSPPVIERVLESTSINREIRVALRQKSEIEQYRNKIRLRAKRKGHYDFPTMDDLMDGFEPKDVYQKAQLQFDRILDPDVHVPSVYMEPRKSKGRRSPKERKRSPMNGSLVDTDSDRLIPMDNDTMYRKFPGVNNIAYVSDPDQALEPRSPSPSDDVFATAPPPYVPPQPSIEEARQQMHSLLDDAFALVSPSSEASVANASPPPRTPHGQWAPPHPTALPLSPVSARYAESGMSPPTVQGVLQRQDLGSSYLPPSDTVHDDPLPPLALYSGRGLYAEELPSSARPRPVGGTTGTQLHHLTQVGLSSQISAYPGTDQTSSSQTGVSSWGHYHPEDDYLRPDFSQNQVPVFPEYTSSWVLQMPRTSLREPSAPPAPLDPTRPGYPAVPPEETSPSSHSSASLIKAIREELVRLSQKQSAVPSYHK</sequence>
<dbReference type="Pfam" id="PF12877">
    <property type="entry name" value="KIAA1549"/>
    <property type="match status" value="1"/>
</dbReference>
<proteinExistence type="predicted"/>
<feature type="region of interest" description="Disordered" evidence="1">
    <location>
        <begin position="1346"/>
        <end position="1373"/>
    </location>
</feature>
<feature type="compositionally biased region" description="Basic residues" evidence="1">
    <location>
        <begin position="1245"/>
        <end position="1257"/>
    </location>
</feature>
<dbReference type="KEGG" id="pki:111860962"/>
<accession>A0A3B3SIR4</accession>
<keyword evidence="3" id="KW-1185">Reference proteome</keyword>
<feature type="region of interest" description="Disordered" evidence="1">
    <location>
        <begin position="1463"/>
        <end position="1485"/>
    </location>
</feature>
<evidence type="ECO:0000313" key="2">
    <source>
        <dbReference type="Ensembl" id="ENSPKIP00000030243.1"/>
    </source>
</evidence>
<organism evidence="2 3">
    <name type="scientific">Paramormyrops kingsleyae</name>
    <dbReference type="NCBI Taxonomy" id="1676925"/>
    <lineage>
        <taxon>Eukaryota</taxon>
        <taxon>Metazoa</taxon>
        <taxon>Chordata</taxon>
        <taxon>Craniata</taxon>
        <taxon>Vertebrata</taxon>
        <taxon>Euteleostomi</taxon>
        <taxon>Actinopterygii</taxon>
        <taxon>Neopterygii</taxon>
        <taxon>Teleostei</taxon>
        <taxon>Osteoglossocephala</taxon>
        <taxon>Osteoglossomorpha</taxon>
        <taxon>Osteoglossiformes</taxon>
        <taxon>Mormyridae</taxon>
        <taxon>Paramormyrops</taxon>
    </lineage>
</organism>
<reference evidence="2" key="1">
    <citation type="submission" date="2025-08" db="UniProtKB">
        <authorList>
            <consortium name="Ensembl"/>
        </authorList>
    </citation>
    <scope>IDENTIFICATION</scope>
</reference>
<protein>
    <submittedName>
        <fullName evidence="2">UPF0606 protein KIAA1549-like</fullName>
    </submittedName>
</protein>
<feature type="compositionally biased region" description="Polar residues" evidence="1">
    <location>
        <begin position="1045"/>
        <end position="1055"/>
    </location>
</feature>